<keyword evidence="3" id="KW-1185">Reference proteome</keyword>
<evidence type="ECO:0000313" key="2">
    <source>
        <dbReference type="EMBL" id="KAI3885259.1"/>
    </source>
</evidence>
<accession>A0AAD4XCJ2</accession>
<organism evidence="2 3">
    <name type="scientific">Papaver atlanticum</name>
    <dbReference type="NCBI Taxonomy" id="357466"/>
    <lineage>
        <taxon>Eukaryota</taxon>
        <taxon>Viridiplantae</taxon>
        <taxon>Streptophyta</taxon>
        <taxon>Embryophyta</taxon>
        <taxon>Tracheophyta</taxon>
        <taxon>Spermatophyta</taxon>
        <taxon>Magnoliopsida</taxon>
        <taxon>Ranunculales</taxon>
        <taxon>Papaveraceae</taxon>
        <taxon>Papaveroideae</taxon>
        <taxon>Papaver</taxon>
    </lineage>
</organism>
<reference evidence="2" key="1">
    <citation type="submission" date="2022-04" db="EMBL/GenBank/DDBJ databases">
        <title>A functionally conserved STORR gene fusion in Papaver species that diverged 16.8 million years ago.</title>
        <authorList>
            <person name="Catania T."/>
        </authorList>
    </citation>
    <scope>NUCLEOTIDE SEQUENCE</scope>
    <source>
        <strain evidence="2">S-188037</strain>
    </source>
</reference>
<dbReference type="Proteomes" id="UP001202328">
    <property type="component" value="Unassembled WGS sequence"/>
</dbReference>
<gene>
    <name evidence="2" type="ORF">MKW98_002651</name>
</gene>
<feature type="compositionally biased region" description="Polar residues" evidence="1">
    <location>
        <begin position="97"/>
        <end position="110"/>
    </location>
</feature>
<sequence length="589" mass="67156">MVLEHSFLSDMVTMENQKEFDELAKKVDSLMSIQEDLVREFKDNYNNPSPQLITSIKNLSAKLKAVQDRLSKVKVDEGLPEPSSGFTPKIDADEVTSAESKSVSSFDHSSNPPPTTEGKGRYETKTRVCIIDGVGTLGAVQVYHRNSMFLDYQEGKPFFSEYMSHNAVLNFQVRKVTNIEVDILNHALKDKFQQFEGWKFIEEDNLNQFSSYFIKFFRLYFVTHPSQITYVCDISSSVKYARLLFDRGKEIESVERCFSYDENILKLCITSCLVNINWSILIPMDDHGFVYELVYEHGYWSDLMSSEKSACILTKGVITSTGSMLFDKMPENKSWSLCFGRADFLLQLKMNKVNECPCCSLSVDGKVFDCGRLLELIRSQDACELFHEILQQVNVHCIFEYTASHEGLLDQLRSQVYHPAVEWSSQVITVDKLEDGVPSFHDYFLVVVSLVVKRYCELLKLKRGYREVGICERIVEIKKLQVGANGGESITKEIFDETSNEVVGVFTQLGDAVLRMGMNKRFKEADWVVDDARLGVGRLQQITTYACAKATSSAEYHITRVSIYKFEEVRVILVTLLHSSSCVTLVHLQ</sequence>
<proteinExistence type="predicted"/>
<dbReference type="AlphaFoldDB" id="A0AAD4XCJ2"/>
<dbReference type="EMBL" id="JAJJMB010012161">
    <property type="protein sequence ID" value="KAI3885259.1"/>
    <property type="molecule type" value="Genomic_DNA"/>
</dbReference>
<comment type="caution">
    <text evidence="2">The sequence shown here is derived from an EMBL/GenBank/DDBJ whole genome shotgun (WGS) entry which is preliminary data.</text>
</comment>
<feature type="region of interest" description="Disordered" evidence="1">
    <location>
        <begin position="74"/>
        <end position="121"/>
    </location>
</feature>
<name>A0AAD4XCJ2_9MAGN</name>
<evidence type="ECO:0000256" key="1">
    <source>
        <dbReference type="SAM" id="MobiDB-lite"/>
    </source>
</evidence>
<evidence type="ECO:0000313" key="3">
    <source>
        <dbReference type="Proteomes" id="UP001202328"/>
    </source>
</evidence>
<protein>
    <submittedName>
        <fullName evidence="2">Uncharacterized protein</fullName>
    </submittedName>
</protein>